<feature type="region of interest" description="Disordered" evidence="1">
    <location>
        <begin position="292"/>
        <end position="373"/>
    </location>
</feature>
<feature type="compositionally biased region" description="Acidic residues" evidence="1">
    <location>
        <begin position="361"/>
        <end position="373"/>
    </location>
</feature>
<evidence type="ECO:0000313" key="3">
    <source>
        <dbReference type="Proteomes" id="UP001213000"/>
    </source>
</evidence>
<feature type="compositionally biased region" description="Low complexity" evidence="1">
    <location>
        <begin position="235"/>
        <end position="249"/>
    </location>
</feature>
<organism evidence="2 3">
    <name type="scientific">Leucocoprinus birnbaumii</name>
    <dbReference type="NCBI Taxonomy" id="56174"/>
    <lineage>
        <taxon>Eukaryota</taxon>
        <taxon>Fungi</taxon>
        <taxon>Dikarya</taxon>
        <taxon>Basidiomycota</taxon>
        <taxon>Agaricomycotina</taxon>
        <taxon>Agaricomycetes</taxon>
        <taxon>Agaricomycetidae</taxon>
        <taxon>Agaricales</taxon>
        <taxon>Agaricineae</taxon>
        <taxon>Agaricaceae</taxon>
        <taxon>Leucocoprinus</taxon>
    </lineage>
</organism>
<gene>
    <name evidence="2" type="ORF">NP233_g129</name>
</gene>
<reference evidence="2" key="1">
    <citation type="submission" date="2022-07" db="EMBL/GenBank/DDBJ databases">
        <title>Genome Sequence of Leucocoprinus birnbaumii.</title>
        <authorList>
            <person name="Buettner E."/>
        </authorList>
    </citation>
    <scope>NUCLEOTIDE SEQUENCE</scope>
    <source>
        <strain evidence="2">VT141</strain>
    </source>
</reference>
<feature type="region of interest" description="Disordered" evidence="1">
    <location>
        <begin position="219"/>
        <end position="252"/>
    </location>
</feature>
<comment type="caution">
    <text evidence="2">The sequence shown here is derived from an EMBL/GenBank/DDBJ whole genome shotgun (WGS) entry which is preliminary data.</text>
</comment>
<dbReference type="GO" id="GO:0071013">
    <property type="term" value="C:catalytic step 2 spliceosome"/>
    <property type="evidence" value="ECO:0007669"/>
    <property type="project" value="TreeGrafter"/>
</dbReference>
<evidence type="ECO:0008006" key="4">
    <source>
        <dbReference type="Google" id="ProtNLM"/>
    </source>
</evidence>
<dbReference type="GO" id="GO:0003723">
    <property type="term" value="F:RNA binding"/>
    <property type="evidence" value="ECO:0007669"/>
    <property type="project" value="TreeGrafter"/>
</dbReference>
<feature type="compositionally biased region" description="Pro residues" evidence="1">
    <location>
        <begin position="298"/>
        <end position="335"/>
    </location>
</feature>
<feature type="compositionally biased region" description="Low complexity" evidence="1">
    <location>
        <begin position="336"/>
        <end position="349"/>
    </location>
</feature>
<keyword evidence="3" id="KW-1185">Reference proteome</keyword>
<feature type="compositionally biased region" description="Polar residues" evidence="1">
    <location>
        <begin position="219"/>
        <end position="228"/>
    </location>
</feature>
<name>A0AAD5W4M8_9AGAR</name>
<sequence length="373" mass="41467">MGSTTTQGTTIINDGHGHVEASVTTLASSEPLYFVDTSGVINPWYEPYIYGIYQRDANTVLGEEESADEGDDDPEPSNLCFNCGSPDHSVPACPFRRDKELISLSRQYYNFYKELRGVVDHPRIHVAEGWRQQRLEWLDTFQPGCIQNPLLREAIGFGDGDWLKNIATWGYPPGWISHQDPREKARLIICDEHLDDGYERSGDPFYIFGDTDEAEDVSKNITPTSENTPGDRLTNSNNQDPPSDPSSKPTRWATYPSTYFSSDLLFAYARQEAPPSSSLEWNAVFDSEDNYFYQLYGQPPPPPEDPPPIPPPPPSSAPPPIPPPPSSPPHLPPKTLPLTALPPAVVLPPRQIPVNQITSSSEDEADMDISDSE</sequence>
<dbReference type="Proteomes" id="UP001213000">
    <property type="component" value="Unassembled WGS sequence"/>
</dbReference>
<dbReference type="EMBL" id="JANIEX010000003">
    <property type="protein sequence ID" value="KAJ3576880.1"/>
    <property type="molecule type" value="Genomic_DNA"/>
</dbReference>
<evidence type="ECO:0000313" key="2">
    <source>
        <dbReference type="EMBL" id="KAJ3576880.1"/>
    </source>
</evidence>
<protein>
    <recommendedName>
        <fullName evidence="4">CCHC-type domain-containing protein</fullName>
    </recommendedName>
</protein>
<proteinExistence type="predicted"/>
<evidence type="ECO:0000256" key="1">
    <source>
        <dbReference type="SAM" id="MobiDB-lite"/>
    </source>
</evidence>
<dbReference type="AlphaFoldDB" id="A0AAD5W4M8"/>
<dbReference type="PANTHER" id="PTHR13316">
    <property type="entry name" value="ZINC FINGER, CCHC DOMAIN CONTAINING 8"/>
    <property type="match status" value="1"/>
</dbReference>
<accession>A0AAD5W4M8</accession>
<dbReference type="PANTHER" id="PTHR13316:SF0">
    <property type="entry name" value="ZINC FINGER CCHC DOMAIN-CONTAINING PROTEIN 8"/>
    <property type="match status" value="1"/>
</dbReference>
<dbReference type="InterPro" id="IPR052115">
    <property type="entry name" value="NEXT_complex_subunit_ZCCHC8"/>
</dbReference>